<dbReference type="EMBL" id="BMIL01000001">
    <property type="protein sequence ID" value="GGC50744.1"/>
    <property type="molecule type" value="Genomic_DNA"/>
</dbReference>
<evidence type="ECO:0000313" key="1">
    <source>
        <dbReference type="EMBL" id="GGC50744.1"/>
    </source>
</evidence>
<organism evidence="1 2">
    <name type="scientific">Pedobacter quisquiliarum</name>
    <dbReference type="NCBI Taxonomy" id="1834438"/>
    <lineage>
        <taxon>Bacteria</taxon>
        <taxon>Pseudomonadati</taxon>
        <taxon>Bacteroidota</taxon>
        <taxon>Sphingobacteriia</taxon>
        <taxon>Sphingobacteriales</taxon>
        <taxon>Sphingobacteriaceae</taxon>
        <taxon>Pedobacter</taxon>
    </lineage>
</organism>
<dbReference type="Proteomes" id="UP000651668">
    <property type="component" value="Unassembled WGS sequence"/>
</dbReference>
<reference evidence="1" key="2">
    <citation type="submission" date="2020-09" db="EMBL/GenBank/DDBJ databases">
        <authorList>
            <person name="Sun Q."/>
            <person name="Zhou Y."/>
        </authorList>
    </citation>
    <scope>NUCLEOTIDE SEQUENCE</scope>
    <source>
        <strain evidence="1">CGMCC 1.15343</strain>
    </source>
</reference>
<comment type="caution">
    <text evidence="1">The sequence shown here is derived from an EMBL/GenBank/DDBJ whole genome shotgun (WGS) entry which is preliminary data.</text>
</comment>
<name>A0A916X8K5_9SPHI</name>
<reference evidence="1" key="1">
    <citation type="journal article" date="2014" name="Int. J. Syst. Evol. Microbiol.">
        <title>Complete genome sequence of Corynebacterium casei LMG S-19264T (=DSM 44701T), isolated from a smear-ripened cheese.</title>
        <authorList>
            <consortium name="US DOE Joint Genome Institute (JGI-PGF)"/>
            <person name="Walter F."/>
            <person name="Albersmeier A."/>
            <person name="Kalinowski J."/>
            <person name="Ruckert C."/>
        </authorList>
    </citation>
    <scope>NUCLEOTIDE SEQUENCE</scope>
    <source>
        <strain evidence="1">CGMCC 1.15343</strain>
    </source>
</reference>
<sequence length="66" mass="7644">MLMIKTFTTTNCVNILHQSQETCNAHDMDESDVKIYESLKPELDKLFYTPSDELIDRILAYSKTSL</sequence>
<gene>
    <name evidence="1" type="ORF">GCM10011387_00120</name>
</gene>
<dbReference type="AlphaFoldDB" id="A0A916X8K5"/>
<accession>A0A916X8K5</accession>
<evidence type="ECO:0000313" key="2">
    <source>
        <dbReference type="Proteomes" id="UP000651668"/>
    </source>
</evidence>
<protein>
    <submittedName>
        <fullName evidence="1">Uncharacterized protein</fullName>
    </submittedName>
</protein>
<keyword evidence="2" id="KW-1185">Reference proteome</keyword>
<proteinExistence type="predicted"/>